<proteinExistence type="predicted"/>
<accession>A0ABQ2XMZ0</accession>
<evidence type="ECO:0000313" key="1">
    <source>
        <dbReference type="EMBL" id="GGX25716.1"/>
    </source>
</evidence>
<evidence type="ECO:0000313" key="2">
    <source>
        <dbReference type="Proteomes" id="UP000620127"/>
    </source>
</evidence>
<dbReference type="EMBL" id="BMYT01000008">
    <property type="protein sequence ID" value="GGX25716.1"/>
    <property type="molecule type" value="Genomic_DNA"/>
</dbReference>
<reference evidence="2" key="1">
    <citation type="journal article" date="2019" name="Int. J. Syst. Evol. Microbiol.">
        <title>The Global Catalogue of Microorganisms (GCM) 10K type strain sequencing project: providing services to taxonomists for standard genome sequencing and annotation.</title>
        <authorList>
            <consortium name="The Broad Institute Genomics Platform"/>
            <consortium name="The Broad Institute Genome Sequencing Center for Infectious Disease"/>
            <person name="Wu L."/>
            <person name="Ma J."/>
        </authorList>
    </citation>
    <scope>NUCLEOTIDE SEQUENCE [LARGE SCALE GENOMIC DNA]</scope>
    <source>
        <strain evidence="2">KCTC 23916</strain>
    </source>
</reference>
<gene>
    <name evidence="1" type="ORF">GCM10011282_34590</name>
</gene>
<keyword evidence="2" id="KW-1185">Reference proteome</keyword>
<organism evidence="1 2">
    <name type="scientific">Undibacterium macrobrachii</name>
    <dbReference type="NCBI Taxonomy" id="1119058"/>
    <lineage>
        <taxon>Bacteria</taxon>
        <taxon>Pseudomonadati</taxon>
        <taxon>Pseudomonadota</taxon>
        <taxon>Betaproteobacteria</taxon>
        <taxon>Burkholderiales</taxon>
        <taxon>Oxalobacteraceae</taxon>
        <taxon>Undibacterium</taxon>
    </lineage>
</organism>
<protein>
    <recommendedName>
        <fullName evidence="3">Transposase</fullName>
    </recommendedName>
</protein>
<evidence type="ECO:0008006" key="3">
    <source>
        <dbReference type="Google" id="ProtNLM"/>
    </source>
</evidence>
<sequence length="67" mass="7432">MVAKSKRAVNCVNAVYSRLKLEEQFSSAALASNLKKRALYARFFVSIMIDVTVDKVVTSNTVSIYAN</sequence>
<comment type="caution">
    <text evidence="1">The sequence shown here is derived from an EMBL/GenBank/DDBJ whole genome shotgun (WGS) entry which is preliminary data.</text>
</comment>
<name>A0ABQ2XMZ0_9BURK</name>
<dbReference type="Proteomes" id="UP000620127">
    <property type="component" value="Unassembled WGS sequence"/>
</dbReference>